<dbReference type="AlphaFoldDB" id="A0A172T1P7"/>
<gene>
    <name evidence="4" type="ORF">ENT72_01640</name>
    <name evidence="3" type="ORF">ENU12_05475</name>
    <name evidence="2" type="ORF">JM64_02065</name>
</gene>
<dbReference type="PATRIC" id="fig|93466.3.peg.464"/>
<evidence type="ECO:0000313" key="2">
    <source>
        <dbReference type="EMBL" id="ANE40919.1"/>
    </source>
</evidence>
<dbReference type="EMBL" id="DTBH01000121">
    <property type="protein sequence ID" value="HGQ77346.1"/>
    <property type="molecule type" value="Genomic_DNA"/>
</dbReference>
<evidence type="ECO:0000313" key="3">
    <source>
        <dbReference type="EMBL" id="HGQ77346.1"/>
    </source>
</evidence>
<dbReference type="EMBL" id="CP011393">
    <property type="protein sequence ID" value="ANE40919.1"/>
    <property type="molecule type" value="Genomic_DNA"/>
</dbReference>
<evidence type="ECO:0000313" key="4">
    <source>
        <dbReference type="EMBL" id="HGU41616.1"/>
    </source>
</evidence>
<reference evidence="3" key="2">
    <citation type="journal article" date="2020" name="mSystems">
        <title>Genome- and Community-Level Interaction Insights into Carbon Utilization and Element Cycling Functions of Hydrothermarchaeota in Hydrothermal Sediment.</title>
        <authorList>
            <person name="Zhou Z."/>
            <person name="Liu Y."/>
            <person name="Xu W."/>
            <person name="Pan J."/>
            <person name="Luo Z.H."/>
            <person name="Li M."/>
        </authorList>
    </citation>
    <scope>NUCLEOTIDE SEQUENCE [LARGE SCALE GENOMIC DNA]</scope>
    <source>
        <strain evidence="4">SpSt-604</strain>
        <strain evidence="3">SpSt-640</strain>
    </source>
</reference>
<protein>
    <submittedName>
        <fullName evidence="2">Uncharacterized protein</fullName>
    </submittedName>
</protein>
<reference evidence="2 5" key="1">
    <citation type="submission" date="2014-08" db="EMBL/GenBank/DDBJ databases">
        <title>Fervidobacterium pennivorans DYC genome.</title>
        <authorList>
            <person name="Wushke S."/>
        </authorList>
    </citation>
    <scope>NUCLEOTIDE SEQUENCE [LARGE SCALE GENOMIC DNA]</scope>
    <source>
        <strain evidence="2 5">DYC</strain>
    </source>
</reference>
<keyword evidence="1" id="KW-1133">Transmembrane helix</keyword>
<dbReference type="OrthoDB" id="46071at2"/>
<keyword evidence="1" id="KW-0812">Transmembrane</keyword>
<name>A0A172T1P7_FERPE</name>
<accession>A0A172T1P7</accession>
<feature type="transmembrane region" description="Helical" evidence="1">
    <location>
        <begin position="14"/>
        <end position="37"/>
    </location>
</feature>
<dbReference type="EMBL" id="DSZT01000052">
    <property type="protein sequence ID" value="HGU41616.1"/>
    <property type="molecule type" value="Genomic_DNA"/>
</dbReference>
<organism evidence="2 5">
    <name type="scientific">Fervidobacterium pennivorans</name>
    <dbReference type="NCBI Taxonomy" id="93466"/>
    <lineage>
        <taxon>Bacteria</taxon>
        <taxon>Thermotogati</taxon>
        <taxon>Thermotogota</taxon>
        <taxon>Thermotogae</taxon>
        <taxon>Thermotogales</taxon>
        <taxon>Fervidobacteriaceae</taxon>
        <taxon>Fervidobacterium</taxon>
    </lineage>
</organism>
<evidence type="ECO:0000256" key="1">
    <source>
        <dbReference type="SAM" id="Phobius"/>
    </source>
</evidence>
<proteinExistence type="predicted"/>
<dbReference type="KEGG" id="fng:JM64_02065"/>
<dbReference type="Proteomes" id="UP000077096">
    <property type="component" value="Chromosome"/>
</dbReference>
<keyword evidence="1" id="KW-0472">Membrane</keyword>
<sequence length="131" mass="15580">MDFEFYYYFPIPPISWVFLVLRIGAIILIFYTLYVLLRFFTEPESETNVGRRREFQKRRGAIGGIDNEELLRALKTFGLTPSDNYWDASYRYYNLRKAILASNLPAEEKESKLQEIDKMFEIVSDYYSKKG</sequence>
<evidence type="ECO:0000313" key="5">
    <source>
        <dbReference type="Proteomes" id="UP000077096"/>
    </source>
</evidence>